<name>A0AAV7L4K2_PLEWA</name>
<accession>A0AAV7L4K2</accession>
<dbReference type="EMBL" id="JANPWB010000016">
    <property type="protein sequence ID" value="KAJ1082670.1"/>
    <property type="molecule type" value="Genomic_DNA"/>
</dbReference>
<protein>
    <submittedName>
        <fullName evidence="2">Uncharacterized protein</fullName>
    </submittedName>
</protein>
<feature type="region of interest" description="Disordered" evidence="1">
    <location>
        <begin position="1"/>
        <end position="24"/>
    </location>
</feature>
<comment type="caution">
    <text evidence="2">The sequence shown here is derived from an EMBL/GenBank/DDBJ whole genome shotgun (WGS) entry which is preliminary data.</text>
</comment>
<organism evidence="2 3">
    <name type="scientific">Pleurodeles waltl</name>
    <name type="common">Iberian ribbed newt</name>
    <dbReference type="NCBI Taxonomy" id="8319"/>
    <lineage>
        <taxon>Eukaryota</taxon>
        <taxon>Metazoa</taxon>
        <taxon>Chordata</taxon>
        <taxon>Craniata</taxon>
        <taxon>Vertebrata</taxon>
        <taxon>Euteleostomi</taxon>
        <taxon>Amphibia</taxon>
        <taxon>Batrachia</taxon>
        <taxon>Caudata</taxon>
        <taxon>Salamandroidea</taxon>
        <taxon>Salamandridae</taxon>
        <taxon>Pleurodelinae</taxon>
        <taxon>Pleurodeles</taxon>
    </lineage>
</organism>
<evidence type="ECO:0000256" key="1">
    <source>
        <dbReference type="SAM" id="MobiDB-lite"/>
    </source>
</evidence>
<sequence length="84" mass="9175">MISSQRFNPPSRQAASGSEIRPTGPLEYFYCLGPLLRVRGSSAKLIWSRGHRLAPGPPPHPCPGLLVAKQWGGSQQGARLLRRT</sequence>
<dbReference type="AlphaFoldDB" id="A0AAV7L4K2"/>
<gene>
    <name evidence="2" type="ORF">NDU88_002835</name>
</gene>
<evidence type="ECO:0000313" key="2">
    <source>
        <dbReference type="EMBL" id="KAJ1082670.1"/>
    </source>
</evidence>
<dbReference type="Proteomes" id="UP001066276">
    <property type="component" value="Chromosome 12"/>
</dbReference>
<keyword evidence="3" id="KW-1185">Reference proteome</keyword>
<reference evidence="2" key="1">
    <citation type="journal article" date="2022" name="bioRxiv">
        <title>Sequencing and chromosome-scale assembly of the giantPleurodeles waltlgenome.</title>
        <authorList>
            <person name="Brown T."/>
            <person name="Elewa A."/>
            <person name="Iarovenko S."/>
            <person name="Subramanian E."/>
            <person name="Araus A.J."/>
            <person name="Petzold A."/>
            <person name="Susuki M."/>
            <person name="Suzuki K.-i.T."/>
            <person name="Hayashi T."/>
            <person name="Toyoda A."/>
            <person name="Oliveira C."/>
            <person name="Osipova E."/>
            <person name="Leigh N.D."/>
            <person name="Simon A."/>
            <person name="Yun M.H."/>
        </authorList>
    </citation>
    <scope>NUCLEOTIDE SEQUENCE</scope>
    <source>
        <strain evidence="2">20211129_DDA</strain>
        <tissue evidence="2">Liver</tissue>
    </source>
</reference>
<feature type="compositionally biased region" description="Polar residues" evidence="1">
    <location>
        <begin position="1"/>
        <end position="16"/>
    </location>
</feature>
<proteinExistence type="predicted"/>
<evidence type="ECO:0000313" key="3">
    <source>
        <dbReference type="Proteomes" id="UP001066276"/>
    </source>
</evidence>